<reference evidence="1 2" key="1">
    <citation type="submission" date="2017-09" db="EMBL/GenBank/DDBJ databases">
        <title>WGS assembly of Aquilegia coerulea Goldsmith.</title>
        <authorList>
            <person name="Hodges S."/>
            <person name="Kramer E."/>
            <person name="Nordborg M."/>
            <person name="Tomkins J."/>
            <person name="Borevitz J."/>
            <person name="Derieg N."/>
            <person name="Yan J."/>
            <person name="Mihaltcheva S."/>
            <person name="Hayes R.D."/>
            <person name="Rokhsar D."/>
        </authorList>
    </citation>
    <scope>NUCLEOTIDE SEQUENCE [LARGE SCALE GENOMIC DNA]</scope>
    <source>
        <strain evidence="2">cv. Goldsmith</strain>
    </source>
</reference>
<gene>
    <name evidence="1" type="ORF">AQUCO_02100047v1</name>
</gene>
<evidence type="ECO:0008006" key="3">
    <source>
        <dbReference type="Google" id="ProtNLM"/>
    </source>
</evidence>
<dbReference type="PANTHER" id="PTHR23077">
    <property type="entry name" value="AAA-FAMILY ATPASE"/>
    <property type="match status" value="1"/>
</dbReference>
<dbReference type="OrthoDB" id="5421at2759"/>
<name>A0A2G5DEM1_AQUCA</name>
<dbReference type="SUPFAM" id="SSF52540">
    <property type="entry name" value="P-loop containing nucleoside triphosphate hydrolases"/>
    <property type="match status" value="1"/>
</dbReference>
<dbReference type="InParanoid" id="A0A2G5DEM1"/>
<protein>
    <recommendedName>
        <fullName evidence="3">ATPase AAA-type core domain-containing protein</fullName>
    </recommendedName>
</protein>
<dbReference type="EMBL" id="KZ305038">
    <property type="protein sequence ID" value="PIA41934.1"/>
    <property type="molecule type" value="Genomic_DNA"/>
</dbReference>
<evidence type="ECO:0000313" key="2">
    <source>
        <dbReference type="Proteomes" id="UP000230069"/>
    </source>
</evidence>
<dbReference type="InterPro" id="IPR027417">
    <property type="entry name" value="P-loop_NTPase"/>
</dbReference>
<proteinExistence type="predicted"/>
<dbReference type="GO" id="GO:0016887">
    <property type="term" value="F:ATP hydrolysis activity"/>
    <property type="evidence" value="ECO:0007669"/>
    <property type="project" value="TreeGrafter"/>
</dbReference>
<dbReference type="Proteomes" id="UP000230069">
    <property type="component" value="Unassembled WGS sequence"/>
</dbReference>
<evidence type="ECO:0000313" key="1">
    <source>
        <dbReference type="EMBL" id="PIA41934.1"/>
    </source>
</evidence>
<keyword evidence="2" id="KW-1185">Reference proteome</keyword>
<dbReference type="STRING" id="218851.A0A2G5DEM1"/>
<dbReference type="AlphaFoldDB" id="A0A2G5DEM1"/>
<organism evidence="1 2">
    <name type="scientific">Aquilegia coerulea</name>
    <name type="common">Rocky mountain columbine</name>
    <dbReference type="NCBI Taxonomy" id="218851"/>
    <lineage>
        <taxon>Eukaryota</taxon>
        <taxon>Viridiplantae</taxon>
        <taxon>Streptophyta</taxon>
        <taxon>Embryophyta</taxon>
        <taxon>Tracheophyta</taxon>
        <taxon>Spermatophyta</taxon>
        <taxon>Magnoliopsida</taxon>
        <taxon>Ranunculales</taxon>
        <taxon>Ranunculaceae</taxon>
        <taxon>Thalictroideae</taxon>
        <taxon>Aquilegia</taxon>
    </lineage>
</organism>
<dbReference type="InterPro" id="IPR050168">
    <property type="entry name" value="AAA_ATPase_domain"/>
</dbReference>
<sequence length="91" mass="10283">MDGLEQAKGILVVAATNRSHAIDAALMPPGHFDSVVYVPPPDVEARYKIIILVHTRKMKVGYDVHLRRIAEDTELSSQGANWRVYVWKLAW</sequence>
<dbReference type="Gene3D" id="3.40.50.300">
    <property type="entry name" value="P-loop containing nucleotide triphosphate hydrolases"/>
    <property type="match status" value="1"/>
</dbReference>
<dbReference type="Gene3D" id="1.10.8.60">
    <property type="match status" value="1"/>
</dbReference>
<accession>A0A2G5DEM1</accession>
<dbReference type="PANTHER" id="PTHR23077:SF117">
    <property type="entry name" value="AAA+ ATPASE DOMAIN-CONTAINING PROTEIN"/>
    <property type="match status" value="1"/>
</dbReference>